<feature type="transmembrane region" description="Helical" evidence="6">
    <location>
        <begin position="158"/>
        <end position="183"/>
    </location>
</feature>
<feature type="transmembrane region" description="Helical" evidence="6">
    <location>
        <begin position="81"/>
        <end position="100"/>
    </location>
</feature>
<keyword evidence="4 6" id="KW-0472">Membrane</keyword>
<feature type="transmembrane region" description="Helical" evidence="6">
    <location>
        <begin position="203"/>
        <end position="227"/>
    </location>
</feature>
<feature type="transmembrane region" description="Helical" evidence="6">
    <location>
        <begin position="273"/>
        <end position="295"/>
    </location>
</feature>
<dbReference type="InterPro" id="IPR049326">
    <property type="entry name" value="Rhodopsin_dom_fungi"/>
</dbReference>
<evidence type="ECO:0000256" key="5">
    <source>
        <dbReference type="ARBA" id="ARBA00038359"/>
    </source>
</evidence>
<feature type="transmembrane region" description="Helical" evidence="6">
    <location>
        <begin position="42"/>
        <end position="61"/>
    </location>
</feature>
<accession>A0A9P4K3H3</accession>
<evidence type="ECO:0000256" key="2">
    <source>
        <dbReference type="ARBA" id="ARBA00022692"/>
    </source>
</evidence>
<dbReference type="OrthoDB" id="444631at2759"/>
<dbReference type="Proteomes" id="UP000800093">
    <property type="component" value="Unassembled WGS sequence"/>
</dbReference>
<protein>
    <recommendedName>
        <fullName evidence="7">Rhodopsin domain-containing protein</fullName>
    </recommendedName>
</protein>
<feature type="domain" description="Rhodopsin" evidence="7">
    <location>
        <begin position="63"/>
        <end position="298"/>
    </location>
</feature>
<name>A0A9P4K3H3_9PLEO</name>
<dbReference type="InterPro" id="IPR052337">
    <property type="entry name" value="SAT4-like"/>
</dbReference>
<evidence type="ECO:0000256" key="6">
    <source>
        <dbReference type="SAM" id="Phobius"/>
    </source>
</evidence>
<evidence type="ECO:0000256" key="1">
    <source>
        <dbReference type="ARBA" id="ARBA00004141"/>
    </source>
</evidence>
<comment type="subcellular location">
    <subcellularLocation>
        <location evidence="1">Membrane</location>
        <topology evidence="1">Multi-pass membrane protein</topology>
    </subcellularLocation>
</comment>
<dbReference type="AlphaFoldDB" id="A0A9P4K3H3"/>
<evidence type="ECO:0000256" key="4">
    <source>
        <dbReference type="ARBA" id="ARBA00023136"/>
    </source>
</evidence>
<dbReference type="PANTHER" id="PTHR33048">
    <property type="entry name" value="PTH11-LIKE INTEGRAL MEMBRANE PROTEIN (AFU_ORTHOLOGUE AFUA_5G11245)"/>
    <property type="match status" value="1"/>
</dbReference>
<evidence type="ECO:0000313" key="8">
    <source>
        <dbReference type="EMBL" id="KAF2261907.1"/>
    </source>
</evidence>
<feature type="transmembrane region" description="Helical" evidence="6">
    <location>
        <begin position="120"/>
        <end position="146"/>
    </location>
</feature>
<organism evidence="8 9">
    <name type="scientific">Lojkania enalia</name>
    <dbReference type="NCBI Taxonomy" id="147567"/>
    <lineage>
        <taxon>Eukaryota</taxon>
        <taxon>Fungi</taxon>
        <taxon>Dikarya</taxon>
        <taxon>Ascomycota</taxon>
        <taxon>Pezizomycotina</taxon>
        <taxon>Dothideomycetes</taxon>
        <taxon>Pleosporomycetidae</taxon>
        <taxon>Pleosporales</taxon>
        <taxon>Pleosporales incertae sedis</taxon>
        <taxon>Lojkania</taxon>
    </lineage>
</organism>
<feature type="transmembrane region" description="Helical" evidence="6">
    <location>
        <begin position="239"/>
        <end position="261"/>
    </location>
</feature>
<keyword evidence="9" id="KW-1185">Reference proteome</keyword>
<keyword evidence="3 6" id="KW-1133">Transmembrane helix</keyword>
<evidence type="ECO:0000256" key="3">
    <source>
        <dbReference type="ARBA" id="ARBA00022989"/>
    </source>
</evidence>
<dbReference type="PANTHER" id="PTHR33048:SF158">
    <property type="entry name" value="MEMBRANE PROTEIN PTH11-LIKE, PUTATIVE-RELATED"/>
    <property type="match status" value="1"/>
</dbReference>
<comment type="caution">
    <text evidence="8">The sequence shown here is derived from an EMBL/GenBank/DDBJ whole genome shotgun (WGS) entry which is preliminary data.</text>
</comment>
<reference evidence="9" key="1">
    <citation type="journal article" date="2020" name="Stud. Mycol.">
        <title>101 Dothideomycetes genomes: A test case for predicting lifestyles and emergence of pathogens.</title>
        <authorList>
            <person name="Haridas S."/>
            <person name="Albert R."/>
            <person name="Binder M."/>
            <person name="Bloem J."/>
            <person name="LaButti K."/>
            <person name="Salamov A."/>
            <person name="Andreopoulos B."/>
            <person name="Baker S."/>
            <person name="Barry K."/>
            <person name="Bills G."/>
            <person name="Bluhm B."/>
            <person name="Cannon C."/>
            <person name="Castanera R."/>
            <person name="Culley D."/>
            <person name="Daum C."/>
            <person name="Ezra D."/>
            <person name="Gonzalez J."/>
            <person name="Henrissat B."/>
            <person name="Kuo A."/>
            <person name="Liang C."/>
            <person name="Lipzen A."/>
            <person name="Lutzoni F."/>
            <person name="Magnuson J."/>
            <person name="Mondo S."/>
            <person name="Nolan M."/>
            <person name="Ohm R."/>
            <person name="Pangilinan J."/>
            <person name="Park H.-J."/>
            <person name="Ramirez L."/>
            <person name="Alfaro M."/>
            <person name="Sun H."/>
            <person name="Tritt A."/>
            <person name="Yoshinaga Y."/>
            <person name="Zwiers L.-H."/>
            <person name="Turgeon B."/>
            <person name="Goodwin S."/>
            <person name="Spatafora J."/>
            <person name="Crous P."/>
            <person name="Grigoriev I."/>
        </authorList>
    </citation>
    <scope>NUCLEOTIDE SEQUENCE [LARGE SCALE GENOMIC DNA]</scope>
    <source>
        <strain evidence="9">CBS 304.66</strain>
    </source>
</reference>
<dbReference type="EMBL" id="ML986648">
    <property type="protein sequence ID" value="KAF2261907.1"/>
    <property type="molecule type" value="Genomic_DNA"/>
</dbReference>
<evidence type="ECO:0000313" key="9">
    <source>
        <dbReference type="Proteomes" id="UP000800093"/>
    </source>
</evidence>
<gene>
    <name evidence="8" type="ORF">CC78DRAFT_607068</name>
</gene>
<proteinExistence type="inferred from homology"/>
<dbReference type="Pfam" id="PF20684">
    <property type="entry name" value="Fung_rhodopsin"/>
    <property type="match status" value="1"/>
</dbReference>
<dbReference type="GO" id="GO:0016020">
    <property type="term" value="C:membrane"/>
    <property type="evidence" value="ECO:0007669"/>
    <property type="project" value="UniProtKB-SubCell"/>
</dbReference>
<keyword evidence="2 6" id="KW-0812">Transmembrane</keyword>
<comment type="similarity">
    <text evidence="5">Belongs to the SAT4 family.</text>
</comment>
<sequence length="407" mass="45374">MSAAEFDLTHASPELLALLASTPVMTPPKGVTPNFVNPESRAHIQIKVLSVVLTFTIMFFCNRFYVKVWLMKKVTWDDGTLLLSMIGALAYYVTCIWGSRHGLGIHQWNLSMIQAMDDGLMIPTYLVTFLTPLVFLFLKMSFFILYLQLFSQEHKIRIVCWIGLVATAVTYTIISILVGVFATPGKGETWFSHQTSENMKRDLAMSVPQSIIGLVFDLIILAVPIFAVSGLTMSLKRKIGVLLIFLSGTMACVCSACNIYFRHVLDHSEDKSYYSIPVTITTLCEMFVGIIVACMPSAAYSTRKHLPAAQNLMGSLSIRFRTWKLTVLGSQSSLTRSQTTTETSHLEPDVLKSTDRKYAQYYNMIDLNTMNSTITSQAGDKKETTDSPLSSVLHATSNCDLEKGERC</sequence>
<evidence type="ECO:0000259" key="7">
    <source>
        <dbReference type="Pfam" id="PF20684"/>
    </source>
</evidence>